<name>A0ABS3CTJ9_9ALTE</name>
<dbReference type="Gene3D" id="2.30.110.10">
    <property type="entry name" value="Electron Transport, Fmn-binding Protein, Chain A"/>
    <property type="match status" value="1"/>
</dbReference>
<evidence type="ECO:0000313" key="1">
    <source>
        <dbReference type="EMBL" id="MBN7819466.1"/>
    </source>
</evidence>
<dbReference type="SUPFAM" id="SSF50475">
    <property type="entry name" value="FMN-binding split barrel"/>
    <property type="match status" value="1"/>
</dbReference>
<comment type="caution">
    <text evidence="1">The sequence shown here is derived from an EMBL/GenBank/DDBJ whole genome shotgun (WGS) entry which is preliminary data.</text>
</comment>
<keyword evidence="2" id="KW-1185">Reference proteome</keyword>
<reference evidence="1 2" key="1">
    <citation type="submission" date="2021-03" db="EMBL/GenBank/DDBJ databases">
        <title>novel species isolated from a fishpond in China.</title>
        <authorList>
            <person name="Lu H."/>
            <person name="Cai Z."/>
        </authorList>
    </citation>
    <scope>NUCLEOTIDE SEQUENCE [LARGE SCALE GENOMIC DNA]</scope>
    <source>
        <strain evidence="1 2">Y57</strain>
    </source>
</reference>
<sequence>MSQNNAAQILDPQMVELLTSHISIHVASSTDQNQVSLVRGVGCRVNARHDRITILVPRSQAEPVLRSIAKNGRIAAVFNQPETYRTVQFKGVDAQVENATAEDIAALPAYLRSFSERLLKYGVKEIYVHTLCGCEADDMAAISFSPLAAYLQTPGAEAGCKLPLGRPLP</sequence>
<protein>
    <submittedName>
        <fullName evidence="1">Pyridoxamine 5'-phosphate oxidase family protein</fullName>
    </submittedName>
</protein>
<dbReference type="RefSeq" id="WP_206593290.1">
    <property type="nucleotide sequence ID" value="NZ_JAFKCS010000004.1"/>
</dbReference>
<dbReference type="EMBL" id="JAFKCS010000004">
    <property type="protein sequence ID" value="MBN7819466.1"/>
    <property type="molecule type" value="Genomic_DNA"/>
</dbReference>
<accession>A0ABS3CTJ9</accession>
<dbReference type="Proteomes" id="UP000663992">
    <property type="component" value="Unassembled WGS sequence"/>
</dbReference>
<dbReference type="InterPro" id="IPR012349">
    <property type="entry name" value="Split_barrel_FMN-bd"/>
</dbReference>
<proteinExistence type="predicted"/>
<organism evidence="1 2">
    <name type="scientific">Bowmanella yangjiangensis</name>
    <dbReference type="NCBI Taxonomy" id="2811230"/>
    <lineage>
        <taxon>Bacteria</taxon>
        <taxon>Pseudomonadati</taxon>
        <taxon>Pseudomonadota</taxon>
        <taxon>Gammaproteobacteria</taxon>
        <taxon>Alteromonadales</taxon>
        <taxon>Alteromonadaceae</taxon>
        <taxon>Bowmanella</taxon>
    </lineage>
</organism>
<evidence type="ECO:0000313" key="2">
    <source>
        <dbReference type="Proteomes" id="UP000663992"/>
    </source>
</evidence>
<gene>
    <name evidence="1" type="ORF">J0A65_06295</name>
</gene>